<dbReference type="PANTHER" id="PTHR37947">
    <property type="entry name" value="BLL2462 PROTEIN"/>
    <property type="match status" value="1"/>
</dbReference>
<name>A0A5S5DWJ2_9FLAO</name>
<feature type="transmembrane region" description="Helical" evidence="1">
    <location>
        <begin position="648"/>
        <end position="665"/>
    </location>
</feature>
<evidence type="ECO:0000256" key="1">
    <source>
        <dbReference type="SAM" id="Phobius"/>
    </source>
</evidence>
<dbReference type="RefSeq" id="WP_246143040.1">
    <property type="nucleotide sequence ID" value="NZ_VNIA01000002.1"/>
</dbReference>
<dbReference type="EMBL" id="VNIA01000002">
    <property type="protein sequence ID" value="TYP99142.1"/>
    <property type="molecule type" value="Genomic_DNA"/>
</dbReference>
<dbReference type="PANTHER" id="PTHR37947:SF1">
    <property type="entry name" value="BLL2462 PROTEIN"/>
    <property type="match status" value="1"/>
</dbReference>
<keyword evidence="1" id="KW-0812">Transmembrane</keyword>
<proteinExistence type="predicted"/>
<feature type="transmembrane region" description="Helical" evidence="1">
    <location>
        <begin position="6"/>
        <end position="24"/>
    </location>
</feature>
<dbReference type="AlphaFoldDB" id="A0A5S5DWJ2"/>
<evidence type="ECO:0000313" key="3">
    <source>
        <dbReference type="Proteomes" id="UP000323136"/>
    </source>
</evidence>
<sequence>MQTSTLLYIILAVLISVAVAFFQYFYKTKSNSKINIFLFALKALSLFLLGLLLINPKIKTIKTENSKPVLSFLVDNSLSTKHFKEETSVKNILQNVKTHKELNSKFDVNYYSFGKNITVLDSLSFNETQTDIAKAVQSANDLNKDGIGASVLISDGNQTVGNDYEFINIKQPVYPLVIGDTTQFQDLRISQLNVNKYSYIKNKFPVEVMLFYDGKEPLQSVFTITQGGKSVFSEKVSFSAEKKTKTITANLTAAKEGIQYFTAGIRAIKSEKNTKNNFKSFAVEVIDEQTKVLIVSSILHPDLGALKKSIERNKQRKVDLKLVHNFKGTLEGYQMVVFYQPNTAFRRLFEQRKSNFVIISGTKTDWNFINSLPNGIRKNAINQTENYGAVYNAGFSTFLQKDLQFGNLPPLQDKFGDVTIEGEHQTLLYQKLVNIETKQPLLTTLEKGGQKLAILFGEGIWKWRAASFLEENSFEPFDEFIGNLVQYVASNKKRKRLEVNAERIYPANATINISALYLDKNYQFDKRASMQIVITNSKTKEKKQFPFSLLNNSYKVDVDGLLAGNYTYKVTVEGQNLSVSGQFKVTDYQVEEQFTNANTDKLQKLALKSSGKLFYKNQSESLINELLNDKRYYTTQKSIVKEENLINWKWLLFVIVGLLTIEWFTRKYFGKI</sequence>
<comment type="caution">
    <text evidence="2">The sequence shown here is derived from an EMBL/GenBank/DDBJ whole genome shotgun (WGS) entry which is preliminary data.</text>
</comment>
<accession>A0A5S5DWJ2</accession>
<keyword evidence="3" id="KW-1185">Reference proteome</keyword>
<feature type="transmembrane region" description="Helical" evidence="1">
    <location>
        <begin position="36"/>
        <end position="54"/>
    </location>
</feature>
<protein>
    <recommendedName>
        <fullName evidence="4">VWA domain-containing protein</fullName>
    </recommendedName>
</protein>
<evidence type="ECO:0008006" key="4">
    <source>
        <dbReference type="Google" id="ProtNLM"/>
    </source>
</evidence>
<keyword evidence="1" id="KW-1133">Transmembrane helix</keyword>
<keyword evidence="1" id="KW-0472">Membrane</keyword>
<organism evidence="2 3">
    <name type="scientific">Tenacibaculum adriaticum</name>
    <dbReference type="NCBI Taxonomy" id="413713"/>
    <lineage>
        <taxon>Bacteria</taxon>
        <taxon>Pseudomonadati</taxon>
        <taxon>Bacteroidota</taxon>
        <taxon>Flavobacteriia</taxon>
        <taxon>Flavobacteriales</taxon>
        <taxon>Flavobacteriaceae</taxon>
        <taxon>Tenacibaculum</taxon>
    </lineage>
</organism>
<reference evidence="2 3" key="1">
    <citation type="submission" date="2019-07" db="EMBL/GenBank/DDBJ databases">
        <title>Genomic Encyclopedia of Type Strains, Phase IV (KMG-IV): sequencing the most valuable type-strain genomes for metagenomic binning, comparative biology and taxonomic classification.</title>
        <authorList>
            <person name="Goeker M."/>
        </authorList>
    </citation>
    <scope>NUCLEOTIDE SEQUENCE [LARGE SCALE GENOMIC DNA]</scope>
    <source>
        <strain evidence="2 3">DSM 18961</strain>
    </source>
</reference>
<dbReference type="Proteomes" id="UP000323136">
    <property type="component" value="Unassembled WGS sequence"/>
</dbReference>
<evidence type="ECO:0000313" key="2">
    <source>
        <dbReference type="EMBL" id="TYP99142.1"/>
    </source>
</evidence>
<gene>
    <name evidence="2" type="ORF">C7447_102461</name>
</gene>